<dbReference type="Pfam" id="PF05147">
    <property type="entry name" value="LANC_like"/>
    <property type="match status" value="1"/>
</dbReference>
<dbReference type="Gene3D" id="1.50.10.20">
    <property type="match status" value="1"/>
</dbReference>
<evidence type="ECO:0000256" key="1">
    <source>
        <dbReference type="PIRSR" id="PIRSR607822-1"/>
    </source>
</evidence>
<dbReference type="SUPFAM" id="SSF158745">
    <property type="entry name" value="LanC-like"/>
    <property type="match status" value="1"/>
</dbReference>
<proteinExistence type="predicted"/>
<name>A0A326TVB5_THEHA</name>
<dbReference type="OrthoDB" id="6313827at2"/>
<feature type="binding site" evidence="1">
    <location>
        <position position="360"/>
    </location>
    <ligand>
        <name>Zn(2+)</name>
        <dbReference type="ChEBI" id="CHEBI:29105"/>
    </ligand>
</feature>
<gene>
    <name evidence="2" type="ORF">EI42_06108</name>
</gene>
<dbReference type="InterPro" id="IPR007822">
    <property type="entry name" value="LANC-like"/>
</dbReference>
<keyword evidence="1" id="KW-0862">Zinc</keyword>
<dbReference type="EMBL" id="QKUF01000048">
    <property type="protein sequence ID" value="PZW19354.1"/>
    <property type="molecule type" value="Genomic_DNA"/>
</dbReference>
<dbReference type="PRINTS" id="PR01950">
    <property type="entry name" value="LANCSUPER"/>
</dbReference>
<dbReference type="AlphaFoldDB" id="A0A326TVB5"/>
<keyword evidence="3" id="KW-1185">Reference proteome</keyword>
<comment type="caution">
    <text evidence="2">The sequence shown here is derived from an EMBL/GenBank/DDBJ whole genome shotgun (WGS) entry which is preliminary data.</text>
</comment>
<dbReference type="PRINTS" id="PR01955">
    <property type="entry name" value="LANCFRANKIA"/>
</dbReference>
<dbReference type="CDD" id="cd04793">
    <property type="entry name" value="LanC"/>
    <property type="match status" value="1"/>
</dbReference>
<feature type="binding site" evidence="1">
    <location>
        <position position="359"/>
    </location>
    <ligand>
        <name>Zn(2+)</name>
        <dbReference type="ChEBI" id="CHEBI:29105"/>
    </ligand>
</feature>
<evidence type="ECO:0000313" key="3">
    <source>
        <dbReference type="Proteomes" id="UP000248806"/>
    </source>
</evidence>
<evidence type="ECO:0000313" key="2">
    <source>
        <dbReference type="EMBL" id="PZW19354.1"/>
    </source>
</evidence>
<dbReference type="GO" id="GO:0046872">
    <property type="term" value="F:metal ion binding"/>
    <property type="evidence" value="ECO:0007669"/>
    <property type="project" value="UniProtKB-KW"/>
</dbReference>
<keyword evidence="1" id="KW-0479">Metal-binding</keyword>
<dbReference type="GO" id="GO:0031179">
    <property type="term" value="P:peptide modification"/>
    <property type="evidence" value="ECO:0007669"/>
    <property type="project" value="InterPro"/>
</dbReference>
<protein>
    <submittedName>
        <fullName evidence="2">Lanthionine synthetase-like protein</fullName>
    </submittedName>
</protein>
<sequence>MQNNLSRSKPRPWKVLLSDKMRGQVLEIIHQVARRMDDPNTIAAIAQQALNQSSVPGKWIPSSFSFGFAGIAFMYSVLARSFPESVYIQTAHRFFSLAVQSTQHYPLFSPALFDGTSSMGTLLSQLCHIDSRYLPLKRTLDHNLCEQILSFPLPCNEQRGVAASEYDVVSGAAGILAYLLTISEQEEITRQAIEKLLQYLLWLTNLREDGLFYRWLIPYSLLSTGSKRQEYPQGMYDCGLAHGIAGPLAALACAYRAYDKHDVSSAEIAGAIQRCATWLIEQQITDEWGINWPAAVNIAGPQKEARAARCYGAPGISCALWLAGKALSRTAWRRLAIEALEAVLRRPAAKTWLISPTFCHGLAGLLQICNRFAHEGDSGLICSRISSLTSQILDTFHSDYPLGFRDREESNREVDQISWLTGAPGIIMVLLATATDVEPSWDHAFLSHNSVSR</sequence>
<accession>A0A326TVB5</accession>
<dbReference type="InterPro" id="IPR033889">
    <property type="entry name" value="LanC"/>
</dbReference>
<organism evidence="2 3">
    <name type="scientific">Thermosporothrix hazakensis</name>
    <dbReference type="NCBI Taxonomy" id="644383"/>
    <lineage>
        <taxon>Bacteria</taxon>
        <taxon>Bacillati</taxon>
        <taxon>Chloroflexota</taxon>
        <taxon>Ktedonobacteria</taxon>
        <taxon>Ktedonobacterales</taxon>
        <taxon>Thermosporotrichaceae</taxon>
        <taxon>Thermosporothrix</taxon>
    </lineage>
</organism>
<dbReference type="RefSeq" id="WP_111326374.1">
    <property type="nucleotide sequence ID" value="NZ_BIFX01000001.1"/>
</dbReference>
<feature type="binding site" evidence="1">
    <location>
        <position position="310"/>
    </location>
    <ligand>
        <name>Zn(2+)</name>
        <dbReference type="ChEBI" id="CHEBI:29105"/>
    </ligand>
</feature>
<dbReference type="Proteomes" id="UP000248806">
    <property type="component" value="Unassembled WGS sequence"/>
</dbReference>
<reference evidence="2 3" key="1">
    <citation type="submission" date="2018-06" db="EMBL/GenBank/DDBJ databases">
        <title>Genomic Encyclopedia of Archaeal and Bacterial Type Strains, Phase II (KMG-II): from individual species to whole genera.</title>
        <authorList>
            <person name="Goeker M."/>
        </authorList>
    </citation>
    <scope>NUCLEOTIDE SEQUENCE [LARGE SCALE GENOMIC DNA]</scope>
    <source>
        <strain evidence="2 3">ATCC BAA-1881</strain>
    </source>
</reference>
<dbReference type="SMART" id="SM01260">
    <property type="entry name" value="LANC_like"/>
    <property type="match status" value="1"/>
</dbReference>